<organism evidence="1 2">
    <name type="scientific">Polaribacter phage Danklef_1</name>
    <dbReference type="NCBI Taxonomy" id="2745646"/>
    <lineage>
        <taxon>Viruses</taxon>
        <taxon>Duplodnaviria</taxon>
        <taxon>Heunggongvirae</taxon>
        <taxon>Uroviricota</taxon>
        <taxon>Caudoviricetes</taxon>
        <taxon>Forsetiviridae</taxon>
        <taxon>Freyavirus</taxon>
        <taxon>Freyavirus danklef</taxon>
    </lineage>
</organism>
<evidence type="ECO:0000313" key="1">
    <source>
        <dbReference type="EMBL" id="QQV90563.1"/>
    </source>
</evidence>
<dbReference type="Proteomes" id="UP000693794">
    <property type="component" value="Segment"/>
</dbReference>
<name>A0A8E5E9K2_9CAUD</name>
<dbReference type="EMBL" id="MT732458">
    <property type="protein sequence ID" value="QQV90563.1"/>
    <property type="molecule type" value="Genomic_DNA"/>
</dbReference>
<proteinExistence type="predicted"/>
<gene>
    <name evidence="1" type="ORF">Danklef1_9</name>
</gene>
<accession>A0A8E5E9K2</accession>
<sequence>MSSEIINEAGSSLVLAKNTGLKDQKIEAAVKTYILAKEEVSFTLAEIKAIVNWSPNIVNKGVVPFYEVEVLEGNSVESTIANKRFRDVKTKDGIKGVTYTHELSAAAYAALNSYDGTTDYTRIFRITTENEILCEVQADGSLKGEPITSFIVGNREDSTDETPAMAKVYIKFDKYDISVIKPDFDANELEGIYDVVLTLGDTPTATSLKFNAKSWGTDVTNLLEANVVLKDGSGAAQSPSFVAYDSDSGMYELTGTGFADGFTIDIDGVQLVGSIHLESTEALTVSGIS</sequence>
<reference evidence="1" key="1">
    <citation type="submission" date="2020-07" db="EMBL/GenBank/DDBJ databases">
        <title>Highly diverse flavobacterial phages as mortality factor during North Sea spring blooms.</title>
        <authorList>
            <person name="Bartlau N."/>
            <person name="Wichels A."/>
            <person name="Krohne G."/>
            <person name="Adriaenssens E.M."/>
            <person name="Heins A."/>
            <person name="Fuchs B.M."/>
            <person name="Amann R."/>
            <person name="Moraru C."/>
        </authorList>
    </citation>
    <scope>NUCLEOTIDE SEQUENCE</scope>
</reference>
<keyword evidence="2" id="KW-1185">Reference proteome</keyword>
<protein>
    <submittedName>
        <fullName evidence="1">Uncharacterized protein</fullName>
    </submittedName>
</protein>
<evidence type="ECO:0000313" key="2">
    <source>
        <dbReference type="Proteomes" id="UP000693794"/>
    </source>
</evidence>